<feature type="transmembrane region" description="Helical" evidence="1">
    <location>
        <begin position="104"/>
        <end position="130"/>
    </location>
</feature>
<evidence type="ECO:0000256" key="1">
    <source>
        <dbReference type="SAM" id="Phobius"/>
    </source>
</evidence>
<organism evidence="2">
    <name type="scientific">Cuerna arida</name>
    <dbReference type="NCBI Taxonomy" id="1464854"/>
    <lineage>
        <taxon>Eukaryota</taxon>
        <taxon>Metazoa</taxon>
        <taxon>Ecdysozoa</taxon>
        <taxon>Arthropoda</taxon>
        <taxon>Hexapoda</taxon>
        <taxon>Insecta</taxon>
        <taxon>Pterygota</taxon>
        <taxon>Neoptera</taxon>
        <taxon>Paraneoptera</taxon>
        <taxon>Hemiptera</taxon>
        <taxon>Auchenorrhyncha</taxon>
        <taxon>Membracoidea</taxon>
        <taxon>Cicadellidae</taxon>
        <taxon>Cicadellinae</taxon>
        <taxon>Proconiini</taxon>
        <taxon>Cuerna</taxon>
    </lineage>
</organism>
<accession>A0A1B6FU19</accession>
<dbReference type="EMBL" id="GECZ01016095">
    <property type="protein sequence ID" value="JAS53674.1"/>
    <property type="molecule type" value="Transcribed_RNA"/>
</dbReference>
<proteinExistence type="predicted"/>
<evidence type="ECO:0000313" key="2">
    <source>
        <dbReference type="EMBL" id="JAS53674.1"/>
    </source>
</evidence>
<feature type="transmembrane region" description="Helical" evidence="1">
    <location>
        <begin position="79"/>
        <end position="98"/>
    </location>
</feature>
<protein>
    <submittedName>
        <fullName evidence="2">Uncharacterized protein</fullName>
    </submittedName>
</protein>
<keyword evidence="1" id="KW-0812">Transmembrane</keyword>
<feature type="transmembrane region" description="Helical" evidence="1">
    <location>
        <begin position="15"/>
        <end position="39"/>
    </location>
</feature>
<keyword evidence="1" id="KW-1133">Transmembrane helix</keyword>
<keyword evidence="1" id="KW-0472">Membrane</keyword>
<dbReference type="AlphaFoldDB" id="A0A1B6FU19"/>
<gene>
    <name evidence="2" type="ORF">g.18816</name>
</gene>
<reference evidence="2" key="1">
    <citation type="submission" date="2015-11" db="EMBL/GenBank/DDBJ databases">
        <title>De novo transcriptome assembly of four potential Pierce s Disease insect vectors from Arizona vineyards.</title>
        <authorList>
            <person name="Tassone E.E."/>
        </authorList>
    </citation>
    <scope>NUCLEOTIDE SEQUENCE</scope>
</reference>
<feature type="transmembrane region" description="Helical" evidence="1">
    <location>
        <begin position="137"/>
        <end position="164"/>
    </location>
</feature>
<sequence length="227" mass="25957">MAVMYSFCRYFSVRLGTILVAVSSMIQSLILGAIFLVWLNNAGQMTEDIEDWRTANNLIYTTELFEHIQYNTEGYLKSAIVFIMFHFCTCMLLVYAALECNIPLTWPFLVTEFVRLAIFLFAHFTAMMLVKENILDLGLLIALSISGGFLLLGLFYCWFCVVSLCQCLRELRAQQKLGSAQVNLLINEFRHLAKTTAVSRQQFSPVNPSWRLQAAHSNYGNLAWPTY</sequence>
<name>A0A1B6FU19_9HEMI</name>